<comment type="caution">
    <text evidence="5">The sequence shown here is derived from an EMBL/GenBank/DDBJ whole genome shotgun (WGS) entry which is preliminary data.</text>
</comment>
<dbReference type="PANTHER" id="PTHR37807">
    <property type="entry name" value="OS07G0160300 PROTEIN"/>
    <property type="match status" value="1"/>
</dbReference>
<dbReference type="SMART" id="SM00343">
    <property type="entry name" value="ZnF_C2HC"/>
    <property type="match status" value="2"/>
</dbReference>
<dbReference type="EMBL" id="BJWL01000026">
    <property type="protein sequence ID" value="GFZ18101.1"/>
    <property type="molecule type" value="Genomic_DNA"/>
</dbReference>
<evidence type="ECO:0000313" key="5">
    <source>
        <dbReference type="EMBL" id="GFZ18101.1"/>
    </source>
</evidence>
<dbReference type="Pfam" id="PF03107">
    <property type="entry name" value="C1_2"/>
    <property type="match status" value="1"/>
</dbReference>
<feature type="domain" description="CCHC-type" evidence="4">
    <location>
        <begin position="518"/>
        <end position="532"/>
    </location>
</feature>
<dbReference type="Pfam" id="PF13671">
    <property type="entry name" value="AAA_33"/>
    <property type="match status" value="1"/>
</dbReference>
<dbReference type="AlphaFoldDB" id="A0A7J0H506"/>
<feature type="region of interest" description="Disordered" evidence="3">
    <location>
        <begin position="474"/>
        <end position="514"/>
    </location>
</feature>
<dbReference type="InterPro" id="IPR001878">
    <property type="entry name" value="Znf_CCHC"/>
</dbReference>
<evidence type="ECO:0000313" key="6">
    <source>
        <dbReference type="Proteomes" id="UP000585474"/>
    </source>
</evidence>
<dbReference type="SUPFAM" id="SSF57756">
    <property type="entry name" value="Retrovirus zinc finger-like domains"/>
    <property type="match status" value="1"/>
</dbReference>
<dbReference type="Gene3D" id="3.40.50.300">
    <property type="entry name" value="P-loop containing nucleotide triphosphate hydrolases"/>
    <property type="match status" value="1"/>
</dbReference>
<evidence type="ECO:0000256" key="1">
    <source>
        <dbReference type="ARBA" id="ARBA00022737"/>
    </source>
</evidence>
<dbReference type="Proteomes" id="UP000585474">
    <property type="component" value="Unassembled WGS sequence"/>
</dbReference>
<keyword evidence="2" id="KW-0862">Zinc</keyword>
<keyword evidence="1" id="KW-0677">Repeat</keyword>
<dbReference type="GO" id="GO:0008270">
    <property type="term" value="F:zinc ion binding"/>
    <property type="evidence" value="ECO:0007669"/>
    <property type="project" value="UniProtKB-KW"/>
</dbReference>
<dbReference type="InterPro" id="IPR036875">
    <property type="entry name" value="Znf_CCHC_sf"/>
</dbReference>
<evidence type="ECO:0000256" key="3">
    <source>
        <dbReference type="SAM" id="MobiDB-lite"/>
    </source>
</evidence>
<dbReference type="SUPFAM" id="SSF52540">
    <property type="entry name" value="P-loop containing nucleoside triphosphate hydrolases"/>
    <property type="match status" value="1"/>
</dbReference>
<dbReference type="PROSITE" id="PS50158">
    <property type="entry name" value="ZF_CCHC"/>
    <property type="match status" value="1"/>
</dbReference>
<dbReference type="Pfam" id="PF00098">
    <property type="entry name" value="zf-CCHC"/>
    <property type="match status" value="1"/>
</dbReference>
<keyword evidence="2" id="KW-0863">Zinc-finger</keyword>
<dbReference type="InterPro" id="IPR004146">
    <property type="entry name" value="DC1"/>
</dbReference>
<dbReference type="SUPFAM" id="SSF57889">
    <property type="entry name" value="Cysteine-rich domain"/>
    <property type="match status" value="1"/>
</dbReference>
<keyword evidence="6" id="KW-1185">Reference proteome</keyword>
<proteinExistence type="predicted"/>
<feature type="compositionally biased region" description="Low complexity" evidence="3">
    <location>
        <begin position="500"/>
        <end position="514"/>
    </location>
</feature>
<dbReference type="Pfam" id="PF22936">
    <property type="entry name" value="Pol_BBD"/>
    <property type="match status" value="1"/>
</dbReference>
<dbReference type="GO" id="GO:0003676">
    <property type="term" value="F:nucleic acid binding"/>
    <property type="evidence" value="ECO:0007669"/>
    <property type="project" value="InterPro"/>
</dbReference>
<dbReference type="Gene3D" id="4.10.60.10">
    <property type="entry name" value="Zinc finger, CCHC-type"/>
    <property type="match status" value="1"/>
</dbReference>
<keyword evidence="2" id="KW-0479">Metal-binding</keyword>
<dbReference type="InterPro" id="IPR054722">
    <property type="entry name" value="PolX-like_BBD"/>
</dbReference>
<dbReference type="InterPro" id="IPR046349">
    <property type="entry name" value="C1-like_sf"/>
</dbReference>
<evidence type="ECO:0000259" key="4">
    <source>
        <dbReference type="PROSITE" id="PS50158"/>
    </source>
</evidence>
<reference evidence="5 6" key="1">
    <citation type="submission" date="2019-07" db="EMBL/GenBank/DDBJ databases">
        <title>De Novo Assembly of kiwifruit Actinidia rufa.</title>
        <authorList>
            <person name="Sugita-Konishi S."/>
            <person name="Sato K."/>
            <person name="Mori E."/>
            <person name="Abe Y."/>
            <person name="Kisaki G."/>
            <person name="Hamano K."/>
            <person name="Suezawa K."/>
            <person name="Otani M."/>
            <person name="Fukuda T."/>
            <person name="Manabe T."/>
            <person name="Gomi K."/>
            <person name="Tabuchi M."/>
            <person name="Akimitsu K."/>
            <person name="Kataoka I."/>
        </authorList>
    </citation>
    <scope>NUCLEOTIDE SEQUENCE [LARGE SCALE GENOMIC DNA]</scope>
    <source>
        <strain evidence="6">cv. Fuchu</strain>
    </source>
</reference>
<organism evidence="5 6">
    <name type="scientific">Actinidia rufa</name>
    <dbReference type="NCBI Taxonomy" id="165716"/>
    <lineage>
        <taxon>Eukaryota</taxon>
        <taxon>Viridiplantae</taxon>
        <taxon>Streptophyta</taxon>
        <taxon>Embryophyta</taxon>
        <taxon>Tracheophyta</taxon>
        <taxon>Spermatophyta</taxon>
        <taxon>Magnoliopsida</taxon>
        <taxon>eudicotyledons</taxon>
        <taxon>Gunneridae</taxon>
        <taxon>Pentapetalae</taxon>
        <taxon>asterids</taxon>
        <taxon>Ericales</taxon>
        <taxon>Actinidiaceae</taxon>
        <taxon>Actinidia</taxon>
    </lineage>
</organism>
<sequence length="711" mass="78949">MEEAKVKGPMIIAMKGHPVTGKSTLAQAIAKVLKCPIIDMDHICNCIGIAQEPPLTAAAPKDQDLRCYTSLCAIALAQLRLGFTIIIDSPLSLRSHLDLVHHLGTSTGYPLVVIECKPQDVYEWQMRLEWDLSVAKRVRSWYKPTTWEDLARLLELYEDYEIEGMGIWKLVVDTTTYVNHVDLCRAIDYLIAHPNSLSLNLADWGGDGARSIEPDQNRANDEGHTQRHVHIHKLCAELPNKKELLAKGYPDFLKSLPKEYSFSELRRCATHYKDTFECSRCLFETNLRQALLPSVMDHKCHQHPLHLMLHPLSSKNEFRCQACGDLGHRALYNCSACEFKCHVDCALLPHRLKQHHVHTLTITPPSPGNYATEEYCCHCVEYRNPNNWGLVLPRDPRLYGGLLSKVKERAFEIELGASDDPMKLGLLLLFTMTADRDEGNRDLGVARGRGEREGGDTVSLEQVQSSLVSHCTQKRSSFEDGGSAALAVQSGNRGKKSDGRSGWSNGSSSSSRGKGVQCYYCKEFGHVKRDCPLRKDKGKKCDDASSYNSLVVADDGDCLTVSEERDGGSLFLGDGTPCKIQGVGNVKIKMFDGAVRTLGGVVYIPKLRRNLISLSRMDSNGCKYFAGGGAMKITRGGKVLMKGEKCEGLYRLIGKTVYSTKVWKRCAQGSGYPRCESFAAKTKLCFQVADGCEGVKLVGREDGSRSFSRDN</sequence>
<dbReference type="InterPro" id="IPR027417">
    <property type="entry name" value="P-loop_NTPase"/>
</dbReference>
<dbReference type="OrthoDB" id="342190at2759"/>
<protein>
    <recommendedName>
        <fullName evidence="4">CCHC-type domain-containing protein</fullName>
    </recommendedName>
</protein>
<evidence type="ECO:0000256" key="2">
    <source>
        <dbReference type="PROSITE-ProRule" id="PRU00047"/>
    </source>
</evidence>
<dbReference type="PANTHER" id="PTHR37807:SF3">
    <property type="entry name" value="OS07G0160300 PROTEIN"/>
    <property type="match status" value="1"/>
</dbReference>
<name>A0A7J0H506_9ERIC</name>
<accession>A0A7J0H506</accession>
<gene>
    <name evidence="5" type="ORF">Acr_26g0013700</name>
</gene>